<dbReference type="AlphaFoldDB" id="A0A562QNQ4"/>
<accession>A0A562QNQ4</accession>
<sequence length="427" mass="47086">MTLRYLSAPTLLGLAPFALALGLPATASAAGFVEDAKVNVMARNYYFNRDFRNSSSTQQSKQEEWAQGFIFTANSGFTEGTVGFGLDITALYGFKLDSSADRSGTQLLPTSTRRPGQLAGEAADDFGRVGATFKAKVSKTELRVGELMPNVPVLRFNDGRLLPQTFQGATITSKELDGFTFYGAQIRQVSLRNSSDMQDMTPGRFTNAESDRFNYVGGEYTFNEKKTMVGLWHARLEDVYKQNFYNLTHAQKFGDWTLGANLGYFTGKEEGSALAGNLDNKLVTAMLSAGIGGHKVSVGLQKVSGDDGWLSLAGTSGGTLANDMFVQSFDNAKERSWQLRYDYNFAAMGIPGLALMARYGHGDNIHTSTTDDGSQWERNFDLAYTFQGGPLKNLNMRWRNTMLRRDFGSNNDIDENRLIFSYPLSLL</sequence>
<comment type="similarity">
    <text evidence="1">Belongs to the outer membrane porin (Opr) (TC 1.B.25) family.</text>
</comment>
<evidence type="ECO:0000313" key="5">
    <source>
        <dbReference type="EMBL" id="TWI58325.1"/>
    </source>
</evidence>
<dbReference type="FunFam" id="2.40.160.10:FF:000008">
    <property type="entry name" value="OprD family porin"/>
    <property type="match status" value="1"/>
</dbReference>
<evidence type="ECO:0000313" key="6">
    <source>
        <dbReference type="Proteomes" id="UP000316905"/>
    </source>
</evidence>
<evidence type="ECO:0000256" key="4">
    <source>
        <dbReference type="SAM" id="SignalP"/>
    </source>
</evidence>
<feature type="signal peptide" evidence="4">
    <location>
        <begin position="1"/>
        <end position="29"/>
    </location>
</feature>
<keyword evidence="3 4" id="KW-0732">Signal</keyword>
<gene>
    <name evidence="5" type="ORF">IQ22_00029</name>
</gene>
<dbReference type="GO" id="GO:0016020">
    <property type="term" value="C:membrane"/>
    <property type="evidence" value="ECO:0007669"/>
    <property type="project" value="InterPro"/>
</dbReference>
<dbReference type="Pfam" id="PF03573">
    <property type="entry name" value="OprD"/>
    <property type="match status" value="1"/>
</dbReference>
<keyword evidence="6" id="KW-1185">Reference proteome</keyword>
<dbReference type="Gene3D" id="2.40.160.10">
    <property type="entry name" value="Porin"/>
    <property type="match status" value="1"/>
</dbReference>
<comment type="caution">
    <text evidence="5">The sequence shown here is derived from an EMBL/GenBank/DDBJ whole genome shotgun (WGS) entry which is preliminary data.</text>
</comment>
<dbReference type="RefSeq" id="WP_145136208.1">
    <property type="nucleotide sequence ID" value="NZ_VLKY01000001.1"/>
</dbReference>
<protein>
    <submittedName>
        <fullName evidence="5">Outer membrane OprD family porin</fullName>
    </submittedName>
</protein>
<feature type="chain" id="PRO_5022011004" evidence="4">
    <location>
        <begin position="30"/>
        <end position="427"/>
    </location>
</feature>
<evidence type="ECO:0000256" key="1">
    <source>
        <dbReference type="ARBA" id="ARBA00009075"/>
    </source>
</evidence>
<dbReference type="InterPro" id="IPR023614">
    <property type="entry name" value="Porin_dom_sf"/>
</dbReference>
<dbReference type="InterPro" id="IPR005318">
    <property type="entry name" value="OM_porin_bac"/>
</dbReference>
<reference evidence="5 6" key="1">
    <citation type="journal article" date="2015" name="Stand. Genomic Sci.">
        <title>Genomic Encyclopedia of Bacterial and Archaeal Type Strains, Phase III: the genomes of soil and plant-associated and newly described type strains.</title>
        <authorList>
            <person name="Whitman W.B."/>
            <person name="Woyke T."/>
            <person name="Klenk H.P."/>
            <person name="Zhou Y."/>
            <person name="Lilburn T.G."/>
            <person name="Beck B.J."/>
            <person name="De Vos P."/>
            <person name="Vandamme P."/>
            <person name="Eisen J.A."/>
            <person name="Garrity G."/>
            <person name="Hugenholtz P."/>
            <person name="Kyrpides N.C."/>
        </authorList>
    </citation>
    <scope>NUCLEOTIDE SEQUENCE [LARGE SCALE GENOMIC DNA]</scope>
    <source>
        <strain evidence="5 6">CGMCC 1.6858</strain>
    </source>
</reference>
<dbReference type="PANTHER" id="PTHR34596">
    <property type="entry name" value="CHITOPORIN"/>
    <property type="match status" value="1"/>
</dbReference>
<dbReference type="EMBL" id="VLKY01000001">
    <property type="protein sequence ID" value="TWI58325.1"/>
    <property type="molecule type" value="Genomic_DNA"/>
</dbReference>
<evidence type="ECO:0000256" key="2">
    <source>
        <dbReference type="ARBA" id="ARBA00022448"/>
    </source>
</evidence>
<dbReference type="GO" id="GO:0015288">
    <property type="term" value="F:porin activity"/>
    <property type="evidence" value="ECO:0007669"/>
    <property type="project" value="TreeGrafter"/>
</dbReference>
<dbReference type="PANTHER" id="PTHR34596:SF2">
    <property type="entry name" value="CHITOPORIN"/>
    <property type="match status" value="1"/>
</dbReference>
<name>A0A562QNQ4_9PSED</name>
<organism evidence="5 6">
    <name type="scientific">Pseudomonas duriflava</name>
    <dbReference type="NCBI Taxonomy" id="459528"/>
    <lineage>
        <taxon>Bacteria</taxon>
        <taxon>Pseudomonadati</taxon>
        <taxon>Pseudomonadota</taxon>
        <taxon>Gammaproteobacteria</taxon>
        <taxon>Pseudomonadales</taxon>
        <taxon>Pseudomonadaceae</taxon>
        <taxon>Pseudomonas</taxon>
    </lineage>
</organism>
<proteinExistence type="inferred from homology"/>
<evidence type="ECO:0000256" key="3">
    <source>
        <dbReference type="ARBA" id="ARBA00022729"/>
    </source>
</evidence>
<dbReference type="Proteomes" id="UP000316905">
    <property type="component" value="Unassembled WGS sequence"/>
</dbReference>
<dbReference type="OrthoDB" id="6759120at2"/>
<keyword evidence="2" id="KW-0813">Transport</keyword>